<geneLocation type="plasmid" evidence="3 4">
    <name>unnamed2</name>
</geneLocation>
<keyword evidence="3" id="KW-0614">Plasmid</keyword>
<dbReference type="Gene3D" id="3.30.930.30">
    <property type="match status" value="1"/>
</dbReference>
<dbReference type="NCBIfam" id="NF041497">
    <property type="entry name" value="MobV"/>
    <property type="match status" value="1"/>
</dbReference>
<keyword evidence="2" id="KW-0175">Coiled coil</keyword>
<feature type="coiled-coil region" evidence="2">
    <location>
        <begin position="406"/>
        <end position="440"/>
    </location>
</feature>
<feature type="coiled-coil region" evidence="2">
    <location>
        <begin position="301"/>
        <end position="377"/>
    </location>
</feature>
<dbReference type="EMBL" id="CP041371">
    <property type="protein sequence ID" value="QDK92315.1"/>
    <property type="molecule type" value="Genomic_DNA"/>
</dbReference>
<keyword evidence="4" id="KW-1185">Reference proteome</keyword>
<dbReference type="Proteomes" id="UP000318138">
    <property type="component" value="Plasmid unnamed2"/>
</dbReference>
<dbReference type="AlphaFoldDB" id="A0A856M5I6"/>
<dbReference type="GeneID" id="39477754"/>
<gene>
    <name evidence="3" type="ORF">FLK61_00415</name>
</gene>
<sequence length="482" mass="56639">MANYAVIRMEKYKKDRLNGTQKHNQREFQKSKNENIDRERTHLNYDLVNEKPISYSKAIHEKIEGRVKRKVRADAVLVSEFLITASPDYMNGLSDEEQRRYFETAVDHLKEKYSAENMLYATVHMDEATPHMHVGIVPITEDGRLSAKDFFNGKLKMKAIQDDFHRHMVENGFDLVRGEPSEKKHENVHQYKINQRQAELERLNAEIALKEKQREELEKQNKAVQAVIEVKKESLTAKAEELKMPTIEHEKAWLKKDKVIVPERELHALYAYAEQKTKTAAELAGQLKSETQEKERWQSIARQEADRADEKDQRLQELQSRIHSEVEASKKEMRRKLAKEFTEEQRQDLRQEVKEELTTLRTENEELSAENKVLIIQRNSEAAESLKLKQELDKRNGQYAEVLSFAKKQNQTLEKVAGENKALKKENKTLKERVAVLEQWKDKMVQWAKEKLPKMRKLAASFFRTAGMPREANKYKDNELER</sequence>
<dbReference type="Pfam" id="PF01076">
    <property type="entry name" value="Mob_Pre"/>
    <property type="match status" value="1"/>
</dbReference>
<protein>
    <submittedName>
        <fullName evidence="3">Plasmid recombination protein</fullName>
    </submittedName>
</protein>
<evidence type="ECO:0000313" key="3">
    <source>
        <dbReference type="EMBL" id="QDK92315.1"/>
    </source>
</evidence>
<dbReference type="InterPro" id="IPR001668">
    <property type="entry name" value="Mob_Pre"/>
</dbReference>
<comment type="similarity">
    <text evidence="1">Belongs to the plasmid mobilization pre family.</text>
</comment>
<evidence type="ECO:0000256" key="1">
    <source>
        <dbReference type="ARBA" id="ARBA00010657"/>
    </source>
</evidence>
<reference evidence="3 4" key="1">
    <citation type="submission" date="2019-07" db="EMBL/GenBank/DDBJ databases">
        <title>Bacillus alkalisoli sp. nov. isolated from saline soil.</title>
        <authorList>
            <person name="Sun J.-Q."/>
            <person name="Xu L."/>
        </authorList>
    </citation>
    <scope>NUCLEOTIDE SEQUENCE [LARGE SCALE GENOMIC DNA]</scope>
    <source>
        <strain evidence="3 4">M4U3P1</strain>
        <plasmid evidence="3 4">unnamed2</plasmid>
    </source>
</reference>
<organism evidence="3 4">
    <name type="scientific">Paenalkalicoccus suaedae</name>
    <dbReference type="NCBI Taxonomy" id="2592382"/>
    <lineage>
        <taxon>Bacteria</taxon>
        <taxon>Bacillati</taxon>
        <taxon>Bacillota</taxon>
        <taxon>Bacilli</taxon>
        <taxon>Bacillales</taxon>
        <taxon>Bacillaceae</taxon>
        <taxon>Paenalkalicoccus</taxon>
    </lineage>
</organism>
<name>A0A856M5I6_9BACI</name>
<dbReference type="GO" id="GO:0006310">
    <property type="term" value="P:DNA recombination"/>
    <property type="evidence" value="ECO:0007669"/>
    <property type="project" value="InterPro"/>
</dbReference>
<dbReference type="RefSeq" id="WP_011255099.1">
    <property type="nucleotide sequence ID" value="NZ_CP041371.1"/>
</dbReference>
<accession>A0A856M5I6</accession>
<dbReference type="KEGG" id="psua:FLK61_00415"/>
<evidence type="ECO:0000256" key="2">
    <source>
        <dbReference type="SAM" id="Coils"/>
    </source>
</evidence>
<feature type="coiled-coil region" evidence="2">
    <location>
        <begin position="193"/>
        <end position="234"/>
    </location>
</feature>
<evidence type="ECO:0000313" key="4">
    <source>
        <dbReference type="Proteomes" id="UP000318138"/>
    </source>
</evidence>
<dbReference type="GO" id="GO:0003677">
    <property type="term" value="F:DNA binding"/>
    <property type="evidence" value="ECO:0007669"/>
    <property type="project" value="InterPro"/>
</dbReference>
<dbReference type="CDD" id="cd17242">
    <property type="entry name" value="MobM_relaxase"/>
    <property type="match status" value="1"/>
</dbReference>
<proteinExistence type="inferred from homology"/>